<dbReference type="InterPro" id="IPR036866">
    <property type="entry name" value="RibonucZ/Hydroxyglut_hydro"/>
</dbReference>
<dbReference type="SUPFAM" id="SSF57884">
    <property type="entry name" value="Ada DNA repair protein, N-terminal domain (N-Ada 10)"/>
    <property type="match status" value="1"/>
</dbReference>
<evidence type="ECO:0000313" key="4">
    <source>
        <dbReference type="EMBL" id="MBC8583977.1"/>
    </source>
</evidence>
<dbReference type="Gene3D" id="3.60.15.10">
    <property type="entry name" value="Ribonuclease Z/Hydroxyacylglutathione hydrolase-like"/>
    <property type="match status" value="1"/>
</dbReference>
<keyword evidence="5" id="KW-1185">Reference proteome</keyword>
<dbReference type="PANTHER" id="PTHR30619">
    <property type="entry name" value="DNA INTERNALIZATION/COMPETENCE PROTEIN COMEC/REC2"/>
    <property type="match status" value="1"/>
</dbReference>
<dbReference type="AlphaFoldDB" id="A0A926IBD7"/>
<dbReference type="PROSITE" id="PS51257">
    <property type="entry name" value="PROKAR_LIPOPROTEIN"/>
    <property type="match status" value="1"/>
</dbReference>
<reference evidence="4" key="1">
    <citation type="submission" date="2020-08" db="EMBL/GenBank/DDBJ databases">
        <title>Genome public.</title>
        <authorList>
            <person name="Liu C."/>
            <person name="Sun Q."/>
        </authorList>
    </citation>
    <scope>NUCLEOTIDE SEQUENCE</scope>
    <source>
        <strain evidence="4">NSJ-64</strain>
    </source>
</reference>
<name>A0A926IBD7_9FIRM</name>
<sequence>MRRNIFCKAAAWILLLCLIFTGCGKNADPAGAAADTSAAAAASFAQAKPAPASSDDPQALSVHYIDVGQADSILIKVGDHAMLIDAGNNDDGDFVVDYLREQGIEKLDYLVGTHPHEDHIGGLDNVIKAFDIEKILMPKIQSNTKTFEDVLDAVAEKEMKISSFAPGDQFTLGEAEFTALGPTKTYDDANNNSIVLKMVYGKTSFLFTGDMETKAEEDILNNGADVSAQVLKVGHHGSSTSSGINFLKKVSPEYAVISVEENNSYGHPHKEILQRLSNLRVQTLRTDECGTIIFTSDGESLTVNQDIKPSKAPVASQPSGTVYIGNKNSLKFHKTTCSGLPKEENRVTFSTRQEAIDSGYEPCGKCKP</sequence>
<comment type="caution">
    <text evidence="4">The sequence shown here is derived from an EMBL/GenBank/DDBJ whole genome shotgun (WGS) entry which is preliminary data.</text>
</comment>
<dbReference type="InterPro" id="IPR001279">
    <property type="entry name" value="Metallo-B-lactamas"/>
</dbReference>
<organism evidence="4 5">
    <name type="scientific">Youxingia wuxianensis</name>
    <dbReference type="NCBI Taxonomy" id="2763678"/>
    <lineage>
        <taxon>Bacteria</taxon>
        <taxon>Bacillati</taxon>
        <taxon>Bacillota</taxon>
        <taxon>Clostridia</taxon>
        <taxon>Eubacteriales</taxon>
        <taxon>Oscillospiraceae</taxon>
        <taxon>Youxingia</taxon>
    </lineage>
</organism>
<proteinExistence type="predicted"/>
<dbReference type="InterPro" id="IPR035451">
    <property type="entry name" value="Ada-like_dom_sf"/>
</dbReference>
<dbReference type="CDD" id="cd07731">
    <property type="entry name" value="ComA-like_MBL-fold"/>
    <property type="match status" value="1"/>
</dbReference>
<dbReference type="GO" id="GO:0003677">
    <property type="term" value="F:DNA binding"/>
    <property type="evidence" value="ECO:0007669"/>
    <property type="project" value="InterPro"/>
</dbReference>
<gene>
    <name evidence="4" type="ORF">H8705_00025</name>
</gene>
<dbReference type="SMART" id="SM00849">
    <property type="entry name" value="Lactamase_B"/>
    <property type="match status" value="1"/>
</dbReference>
<evidence type="ECO:0000256" key="2">
    <source>
        <dbReference type="SAM" id="SignalP"/>
    </source>
</evidence>
<feature type="domain" description="Metallo-beta-lactamase" evidence="3">
    <location>
        <begin position="69"/>
        <end position="261"/>
    </location>
</feature>
<dbReference type="InterPro" id="IPR004026">
    <property type="entry name" value="Ada_DNA_repair_Zn-bd"/>
</dbReference>
<evidence type="ECO:0000313" key="5">
    <source>
        <dbReference type="Proteomes" id="UP000623678"/>
    </source>
</evidence>
<dbReference type="GO" id="GO:0008270">
    <property type="term" value="F:zinc ion binding"/>
    <property type="evidence" value="ECO:0007669"/>
    <property type="project" value="InterPro"/>
</dbReference>
<dbReference type="Proteomes" id="UP000623678">
    <property type="component" value="Unassembled WGS sequence"/>
</dbReference>
<feature type="chain" id="PRO_5038612636" evidence="2">
    <location>
        <begin position="28"/>
        <end position="368"/>
    </location>
</feature>
<feature type="signal peptide" evidence="2">
    <location>
        <begin position="1"/>
        <end position="27"/>
    </location>
</feature>
<dbReference type="RefSeq" id="WP_262393836.1">
    <property type="nucleotide sequence ID" value="NZ_JACRTD010000001.1"/>
</dbReference>
<keyword evidence="1" id="KW-0010">Activator</keyword>
<dbReference type="Pfam" id="PF02805">
    <property type="entry name" value="Ada_Zn_binding"/>
    <property type="match status" value="1"/>
</dbReference>
<keyword evidence="2" id="KW-0732">Signal</keyword>
<accession>A0A926IBD7</accession>
<dbReference type="InterPro" id="IPR035681">
    <property type="entry name" value="ComA-like_MBL"/>
</dbReference>
<dbReference type="InterPro" id="IPR052159">
    <property type="entry name" value="Competence_DNA_uptake"/>
</dbReference>
<evidence type="ECO:0000259" key="3">
    <source>
        <dbReference type="SMART" id="SM00849"/>
    </source>
</evidence>
<dbReference type="GO" id="GO:0006355">
    <property type="term" value="P:regulation of DNA-templated transcription"/>
    <property type="evidence" value="ECO:0007669"/>
    <property type="project" value="InterPro"/>
</dbReference>
<evidence type="ECO:0000256" key="1">
    <source>
        <dbReference type="ARBA" id="ARBA00023159"/>
    </source>
</evidence>
<dbReference type="PANTHER" id="PTHR30619:SF7">
    <property type="entry name" value="BETA-LACTAMASE DOMAIN PROTEIN"/>
    <property type="match status" value="1"/>
</dbReference>
<protein>
    <submittedName>
        <fullName evidence="4">MBL fold metallo-hydrolase</fullName>
    </submittedName>
</protein>
<dbReference type="Pfam" id="PF00753">
    <property type="entry name" value="Lactamase_B"/>
    <property type="match status" value="1"/>
</dbReference>
<dbReference type="GO" id="GO:0008168">
    <property type="term" value="F:methyltransferase activity"/>
    <property type="evidence" value="ECO:0007669"/>
    <property type="project" value="InterPro"/>
</dbReference>
<dbReference type="GO" id="GO:0006281">
    <property type="term" value="P:DNA repair"/>
    <property type="evidence" value="ECO:0007669"/>
    <property type="project" value="InterPro"/>
</dbReference>
<dbReference type="EMBL" id="JACRTD010000001">
    <property type="protein sequence ID" value="MBC8583977.1"/>
    <property type="molecule type" value="Genomic_DNA"/>
</dbReference>
<dbReference type="SUPFAM" id="SSF56281">
    <property type="entry name" value="Metallo-hydrolase/oxidoreductase"/>
    <property type="match status" value="1"/>
</dbReference>
<dbReference type="Gene3D" id="3.40.10.10">
    <property type="entry name" value="DNA Methylphosphotriester Repair Domain"/>
    <property type="match status" value="1"/>
</dbReference>